<accession>A0AB33K0H2</accession>
<dbReference type="RefSeq" id="WP_407987577.1">
    <property type="nucleotide sequence ID" value="NZ_AP035881.2"/>
</dbReference>
<organism evidence="1">
    <name type="scientific">Kitasatospora sp. CMC57</name>
    <dbReference type="NCBI Taxonomy" id="3231513"/>
    <lineage>
        <taxon>Bacteria</taxon>
        <taxon>Bacillati</taxon>
        <taxon>Actinomycetota</taxon>
        <taxon>Actinomycetes</taxon>
        <taxon>Kitasatosporales</taxon>
        <taxon>Streptomycetaceae</taxon>
        <taxon>Kitasatospora</taxon>
    </lineage>
</organism>
<protein>
    <submittedName>
        <fullName evidence="1">Uncharacterized protein</fullName>
    </submittedName>
</protein>
<reference evidence="1" key="1">
    <citation type="submission" date="2024-07" db="EMBL/GenBank/DDBJ databases">
        <title>Complete genome sequences of cellulolytic bacteria, Kitasatospora sp. CMC57 and Streptomyces sp. CMC78, isolated from Japanese agricultural soil.</title>
        <authorList>
            <person name="Hashimoto T."/>
            <person name="Ito M."/>
            <person name="Iwamoto M."/>
            <person name="Fukahori D."/>
            <person name="Shoda T."/>
            <person name="Sakoda M."/>
            <person name="Morohoshi T."/>
            <person name="Mitsuboshi M."/>
            <person name="Nishizawa T."/>
        </authorList>
    </citation>
    <scope>NUCLEOTIDE SEQUENCE</scope>
    <source>
        <strain evidence="1">CMC57</strain>
    </source>
</reference>
<proteinExistence type="predicted"/>
<gene>
    <name evidence="1" type="ORF">KCMC57_13930</name>
</gene>
<name>A0AB33K0H2_9ACTN</name>
<sequence length="108" mass="11813">MGAFVFELRCEAVRWVDDEPWPGVVEVQFTDATGRCWSLVDKAPIFAAMGELGPDSAYPVEVTVACVVAEGHGLPENDEVVTVSTSPDRVTTPDGREEFAVRRDQLIC</sequence>
<dbReference type="EMBL" id="AP035881">
    <property type="protein sequence ID" value="BFP45025.1"/>
    <property type="molecule type" value="Genomic_DNA"/>
</dbReference>
<dbReference type="AlphaFoldDB" id="A0AB33K0H2"/>
<evidence type="ECO:0000313" key="1">
    <source>
        <dbReference type="EMBL" id="BFP45025.1"/>
    </source>
</evidence>